<dbReference type="Proteomes" id="UP000216605">
    <property type="component" value="Unassembled WGS sequence"/>
</dbReference>
<dbReference type="AlphaFoldDB" id="A0A255ZA34"/>
<name>A0A255ZA34_9FLAO</name>
<evidence type="ECO:0000313" key="1">
    <source>
        <dbReference type="EMBL" id="OYQ38417.1"/>
    </source>
</evidence>
<comment type="caution">
    <text evidence="1">The sequence shown here is derived from an EMBL/GenBank/DDBJ whole genome shotgun (WGS) entry which is preliminary data.</text>
</comment>
<evidence type="ECO:0000313" key="2">
    <source>
        <dbReference type="Proteomes" id="UP000216605"/>
    </source>
</evidence>
<protein>
    <submittedName>
        <fullName evidence="1">Uncharacterized protein</fullName>
    </submittedName>
</protein>
<proteinExistence type="predicted"/>
<organism evidence="1 2">
    <name type="scientific">Flavobacterium cyanobacteriorum</name>
    <dbReference type="NCBI Taxonomy" id="2022802"/>
    <lineage>
        <taxon>Bacteria</taxon>
        <taxon>Pseudomonadati</taxon>
        <taxon>Bacteroidota</taxon>
        <taxon>Flavobacteriia</taxon>
        <taxon>Flavobacteriales</taxon>
        <taxon>Flavobacteriaceae</taxon>
        <taxon>Flavobacterium</taxon>
    </lineage>
</organism>
<accession>A0A255ZA34</accession>
<keyword evidence="2" id="KW-1185">Reference proteome</keyword>
<reference evidence="1 2" key="1">
    <citation type="submission" date="2017-07" db="EMBL/GenBank/DDBJ databases">
        <title>Flavobacterium cyanobacteriorum sp. nov., isolated from cyanobacterial aggregates in a eutrophic lake.</title>
        <authorList>
            <person name="Cai H."/>
        </authorList>
    </citation>
    <scope>NUCLEOTIDE SEQUENCE [LARGE SCALE GENOMIC DNA]</scope>
    <source>
        <strain evidence="1 2">TH021</strain>
    </source>
</reference>
<dbReference type="EMBL" id="NOXV01000216">
    <property type="protein sequence ID" value="OYQ38417.1"/>
    <property type="molecule type" value="Genomic_DNA"/>
</dbReference>
<gene>
    <name evidence="1" type="ORF">CHU92_05000</name>
</gene>
<sequence>MADFCGLTLLLQQFKPIKTGLQKGIIWMFYKFMEKLQPQLFLLFNLPEFYRLYFAGKLFFGIINAIENSIIYAVLANYS</sequence>